<dbReference type="EMBL" id="CP036426">
    <property type="protein sequence ID" value="QDV34040.1"/>
    <property type="molecule type" value="Genomic_DNA"/>
</dbReference>
<sequence>MPAVDFDRLVTLSDAQGRLLAELRRVERVRDEAYRALGRPAPNVPLIYGVVARQLARRRELLIALEELAERVALALGIPARRPLECEPCPPCPN</sequence>
<reference evidence="1 2" key="1">
    <citation type="submission" date="2019-02" db="EMBL/GenBank/DDBJ databases">
        <title>Deep-cultivation of Planctomycetes and their phenomic and genomic characterization uncovers novel biology.</title>
        <authorList>
            <person name="Wiegand S."/>
            <person name="Jogler M."/>
            <person name="Boedeker C."/>
            <person name="Pinto D."/>
            <person name="Vollmers J."/>
            <person name="Rivas-Marin E."/>
            <person name="Kohn T."/>
            <person name="Peeters S.H."/>
            <person name="Heuer A."/>
            <person name="Rast P."/>
            <person name="Oberbeckmann S."/>
            <person name="Bunk B."/>
            <person name="Jeske O."/>
            <person name="Meyerdierks A."/>
            <person name="Storesund J.E."/>
            <person name="Kallscheuer N."/>
            <person name="Luecker S."/>
            <person name="Lage O.M."/>
            <person name="Pohl T."/>
            <person name="Merkel B.J."/>
            <person name="Hornburger P."/>
            <person name="Mueller R.-W."/>
            <person name="Bruemmer F."/>
            <person name="Labrenz M."/>
            <person name="Spormann A.M."/>
            <person name="Op den Camp H."/>
            <person name="Overmann J."/>
            <person name="Amann R."/>
            <person name="Jetten M.S.M."/>
            <person name="Mascher T."/>
            <person name="Medema M.H."/>
            <person name="Devos D.P."/>
            <person name="Kaster A.-K."/>
            <person name="Ovreas L."/>
            <person name="Rohde M."/>
            <person name="Galperin M.Y."/>
            <person name="Jogler C."/>
        </authorList>
    </citation>
    <scope>NUCLEOTIDE SEQUENCE [LARGE SCALE GENOMIC DNA]</scope>
    <source>
        <strain evidence="1 2">ElP</strain>
    </source>
</reference>
<dbReference type="RefSeq" id="WP_145268640.1">
    <property type="nucleotide sequence ID" value="NZ_CP036426.1"/>
</dbReference>
<organism evidence="1 2">
    <name type="scientific">Tautonia plasticadhaerens</name>
    <dbReference type="NCBI Taxonomy" id="2527974"/>
    <lineage>
        <taxon>Bacteria</taxon>
        <taxon>Pseudomonadati</taxon>
        <taxon>Planctomycetota</taxon>
        <taxon>Planctomycetia</taxon>
        <taxon>Isosphaerales</taxon>
        <taxon>Isosphaeraceae</taxon>
        <taxon>Tautonia</taxon>
    </lineage>
</organism>
<dbReference type="KEGG" id="tpla:ElP_19210"/>
<name>A0A518GZN3_9BACT</name>
<evidence type="ECO:0000313" key="1">
    <source>
        <dbReference type="EMBL" id="QDV34040.1"/>
    </source>
</evidence>
<proteinExistence type="predicted"/>
<dbReference type="AlphaFoldDB" id="A0A518GZN3"/>
<accession>A0A518GZN3</accession>
<keyword evidence="2" id="KW-1185">Reference proteome</keyword>
<dbReference type="Proteomes" id="UP000317835">
    <property type="component" value="Chromosome"/>
</dbReference>
<evidence type="ECO:0000313" key="2">
    <source>
        <dbReference type="Proteomes" id="UP000317835"/>
    </source>
</evidence>
<gene>
    <name evidence="1" type="ORF">ElP_19210</name>
</gene>
<protein>
    <submittedName>
        <fullName evidence="1">Uncharacterized protein</fullName>
    </submittedName>
</protein>